<gene>
    <name evidence="2" type="ORF">EVAR_86759_1</name>
</gene>
<evidence type="ECO:0000256" key="1">
    <source>
        <dbReference type="SAM" id="MobiDB-lite"/>
    </source>
</evidence>
<accession>A0A4C1VZ40</accession>
<evidence type="ECO:0000313" key="3">
    <source>
        <dbReference type="Proteomes" id="UP000299102"/>
    </source>
</evidence>
<proteinExistence type="predicted"/>
<dbReference type="EMBL" id="BGZK01000454">
    <property type="protein sequence ID" value="GBP44536.1"/>
    <property type="molecule type" value="Genomic_DNA"/>
</dbReference>
<dbReference type="Proteomes" id="UP000299102">
    <property type="component" value="Unassembled WGS sequence"/>
</dbReference>
<evidence type="ECO:0000313" key="2">
    <source>
        <dbReference type="EMBL" id="GBP44536.1"/>
    </source>
</evidence>
<protein>
    <submittedName>
        <fullName evidence="2">Uncharacterized protein</fullName>
    </submittedName>
</protein>
<dbReference type="AlphaFoldDB" id="A0A4C1VZ40"/>
<keyword evidence="3" id="KW-1185">Reference proteome</keyword>
<feature type="region of interest" description="Disordered" evidence="1">
    <location>
        <begin position="96"/>
        <end position="117"/>
    </location>
</feature>
<reference evidence="2 3" key="1">
    <citation type="journal article" date="2019" name="Commun. Biol.">
        <title>The bagworm genome reveals a unique fibroin gene that provides high tensile strength.</title>
        <authorList>
            <person name="Kono N."/>
            <person name="Nakamura H."/>
            <person name="Ohtoshi R."/>
            <person name="Tomita M."/>
            <person name="Numata K."/>
            <person name="Arakawa K."/>
        </authorList>
    </citation>
    <scope>NUCLEOTIDE SEQUENCE [LARGE SCALE GENOMIC DNA]</scope>
</reference>
<comment type="caution">
    <text evidence="2">The sequence shown here is derived from an EMBL/GenBank/DDBJ whole genome shotgun (WGS) entry which is preliminary data.</text>
</comment>
<organism evidence="2 3">
    <name type="scientific">Eumeta variegata</name>
    <name type="common">Bagworm moth</name>
    <name type="synonym">Eumeta japonica</name>
    <dbReference type="NCBI Taxonomy" id="151549"/>
    <lineage>
        <taxon>Eukaryota</taxon>
        <taxon>Metazoa</taxon>
        <taxon>Ecdysozoa</taxon>
        <taxon>Arthropoda</taxon>
        <taxon>Hexapoda</taxon>
        <taxon>Insecta</taxon>
        <taxon>Pterygota</taxon>
        <taxon>Neoptera</taxon>
        <taxon>Endopterygota</taxon>
        <taxon>Lepidoptera</taxon>
        <taxon>Glossata</taxon>
        <taxon>Ditrysia</taxon>
        <taxon>Tineoidea</taxon>
        <taxon>Psychidae</taxon>
        <taxon>Oiketicinae</taxon>
        <taxon>Eumeta</taxon>
    </lineage>
</organism>
<sequence length="117" mass="13244">MRHQIHLRAKVPEDEQRLKFVTLVKSHKASPITAGARPPASALHVVSRYSSPGDISNKEYIYSVYICEQIAVSGNTQTLKRNLMREHRTRGVRAVSFNDGRCGGPPGRRRLSKYEEQ</sequence>
<name>A0A4C1VZ40_EUMVA</name>